<comment type="caution">
    <text evidence="1">The sequence shown here is derived from an EMBL/GenBank/DDBJ whole genome shotgun (WGS) entry which is preliminary data.</text>
</comment>
<proteinExistence type="predicted"/>
<accession>A0A8S1N323</accession>
<dbReference type="Proteomes" id="UP000692954">
    <property type="component" value="Unassembled WGS sequence"/>
</dbReference>
<protein>
    <submittedName>
        <fullName evidence="1">Uncharacterized protein</fullName>
    </submittedName>
</protein>
<dbReference type="EMBL" id="CAJJDN010000051">
    <property type="protein sequence ID" value="CAD8087687.1"/>
    <property type="molecule type" value="Genomic_DNA"/>
</dbReference>
<reference evidence="1" key="1">
    <citation type="submission" date="2021-01" db="EMBL/GenBank/DDBJ databases">
        <authorList>
            <consortium name="Genoscope - CEA"/>
            <person name="William W."/>
        </authorList>
    </citation>
    <scope>NUCLEOTIDE SEQUENCE</scope>
</reference>
<evidence type="ECO:0000313" key="1">
    <source>
        <dbReference type="EMBL" id="CAD8087687.1"/>
    </source>
</evidence>
<organism evidence="1 2">
    <name type="scientific">Paramecium sonneborni</name>
    <dbReference type="NCBI Taxonomy" id="65129"/>
    <lineage>
        <taxon>Eukaryota</taxon>
        <taxon>Sar</taxon>
        <taxon>Alveolata</taxon>
        <taxon>Ciliophora</taxon>
        <taxon>Intramacronucleata</taxon>
        <taxon>Oligohymenophorea</taxon>
        <taxon>Peniculida</taxon>
        <taxon>Parameciidae</taxon>
        <taxon>Paramecium</taxon>
    </lineage>
</organism>
<evidence type="ECO:0000313" key="2">
    <source>
        <dbReference type="Proteomes" id="UP000692954"/>
    </source>
</evidence>
<dbReference type="AlphaFoldDB" id="A0A8S1N323"/>
<keyword evidence="2" id="KW-1185">Reference proteome</keyword>
<name>A0A8S1N323_9CILI</name>
<gene>
    <name evidence="1" type="ORF">PSON_ATCC_30995.1.T0510333</name>
</gene>
<sequence>MLIQIISSYLTNQTKYLKNSSEPFQEMFLIQFRIILKFITFQKGELEENTANQGIIFYLKLIEFYNLRSLMKKFNLLINKFKAVGTRIKFNYITINQKSLE</sequence>